<name>A0A4Z0BMU1_9BURK</name>
<dbReference type="EMBL" id="SMLM01000003">
    <property type="protein sequence ID" value="TFZ00626.1"/>
    <property type="molecule type" value="Genomic_DNA"/>
</dbReference>
<dbReference type="InterPro" id="IPR044152">
    <property type="entry name" value="YqjM-like"/>
</dbReference>
<dbReference type="InterPro" id="IPR036188">
    <property type="entry name" value="FAD/NAD-bd_sf"/>
</dbReference>
<dbReference type="Gene3D" id="3.20.20.70">
    <property type="entry name" value="Aldolase class I"/>
    <property type="match status" value="1"/>
</dbReference>
<evidence type="ECO:0000313" key="3">
    <source>
        <dbReference type="EMBL" id="TFZ00626.1"/>
    </source>
</evidence>
<dbReference type="RefSeq" id="WP_135264964.1">
    <property type="nucleotide sequence ID" value="NZ_SMLM01000003.1"/>
</dbReference>
<organism evidence="3 4">
    <name type="scientific">Ramlibacter henchirensis</name>
    <dbReference type="NCBI Taxonomy" id="204072"/>
    <lineage>
        <taxon>Bacteria</taxon>
        <taxon>Pseudomonadati</taxon>
        <taxon>Pseudomonadota</taxon>
        <taxon>Betaproteobacteria</taxon>
        <taxon>Burkholderiales</taxon>
        <taxon>Comamonadaceae</taxon>
        <taxon>Ramlibacter</taxon>
    </lineage>
</organism>
<dbReference type="GO" id="GO:0003959">
    <property type="term" value="F:NADPH dehydrogenase activity"/>
    <property type="evidence" value="ECO:0007669"/>
    <property type="project" value="InterPro"/>
</dbReference>
<sequence>MKIVCIGGGPAGLYFALLMKKQDPRHDITVVERNKPYDTFGWGVVFSDQTLGNLQAADPQTAAEILGAFNHWDDIEVNIRGEKIRSGGHGFCGIGRKRLLNILQKRCEELGVRLQFETDVQGDEQFPDADLIIASDGLNSRIRTRYQATYQPDVDMRRNRFVWLGTHKLFEAFTFAFEETEHGWFQVHAYQFDGDTSTFIVETPEEVWRKAGLDTMEKEESIAFCERLFAKYLDGHRLMSNAAHLRGSAQWIRFPRVVCKTWVHHNGRQPVVLMGDAAHTAHFSIGSGTKLALEDAIELARCISSAQGDLNRALADYEAVRSVEVLKIQNAARNSTEWFENVPRYVNLPAPQFAYSLLTRSQRISHENLRLRDKGYVEQYEDWIAQLAGVHRSPTQQPVPPMFTPFRLRGTVLKNRVVVSPMAQYLCEDGVPADYHMVHLGARALGGAGMVVAEMTCTSPDARITPGCPGLWNEQQQAGWKRIVDFVHRHSDARIAMQLGHAGPKGSTRVPWEGEDQPLASGNWPLLSASPQQYIDGVSDWSRAMTRADMDRVRDDFVRSARFAAAAGFDWLELHCAHGYLLSSFISPLTNLRTDEYGGSLENRLRYPLEVFRAMRAVWPEHLPMSVRISAHDWVEGGITPDDAVAIARAFKAAGCDLIDCSSGQVSKKQKPVYGRMYQTPFADRVRNEVGIATMAVGAISEADHVNSIIAAGRADLCAVARPHLASPSWTLLEAARIGYRDAKWPVQYLSGKSQLERNLEREKAMAVQTAGLSPLEQANQAQGV</sequence>
<protein>
    <submittedName>
        <fullName evidence="3">Bifunctional salicylyl-CoA 5-hydroxylase/oxidoreductase</fullName>
    </submittedName>
</protein>
<accession>A0A4Z0BMU1</accession>
<feature type="domain" description="FAD-binding" evidence="2">
    <location>
        <begin position="3"/>
        <end position="306"/>
    </location>
</feature>
<dbReference type="InterPro" id="IPR001155">
    <property type="entry name" value="OxRdtase_FMN_N"/>
</dbReference>
<feature type="domain" description="NADH:flavin oxidoreductase/NADH oxidase N-terminal" evidence="1">
    <location>
        <begin position="402"/>
        <end position="731"/>
    </location>
</feature>
<dbReference type="Pfam" id="PF01494">
    <property type="entry name" value="FAD_binding_3"/>
    <property type="match status" value="1"/>
</dbReference>
<dbReference type="Gene3D" id="3.30.9.20">
    <property type="match status" value="1"/>
</dbReference>
<dbReference type="Pfam" id="PF00724">
    <property type="entry name" value="Oxidored_FMN"/>
    <property type="match status" value="1"/>
</dbReference>
<proteinExistence type="predicted"/>
<gene>
    <name evidence="3" type="ORF">EZ313_19430</name>
</gene>
<keyword evidence="4" id="KW-1185">Reference proteome</keyword>
<dbReference type="SUPFAM" id="SSF51395">
    <property type="entry name" value="FMN-linked oxidoreductases"/>
    <property type="match status" value="1"/>
</dbReference>
<dbReference type="InterPro" id="IPR013785">
    <property type="entry name" value="Aldolase_TIM"/>
</dbReference>
<dbReference type="SUPFAM" id="SSF51905">
    <property type="entry name" value="FAD/NAD(P)-binding domain"/>
    <property type="match status" value="1"/>
</dbReference>
<dbReference type="GO" id="GO:0050661">
    <property type="term" value="F:NADP binding"/>
    <property type="evidence" value="ECO:0007669"/>
    <property type="project" value="InterPro"/>
</dbReference>
<dbReference type="PANTHER" id="PTHR43303">
    <property type="entry name" value="NADPH DEHYDROGENASE C23G7.10C-RELATED"/>
    <property type="match status" value="1"/>
</dbReference>
<comment type="caution">
    <text evidence="3">The sequence shown here is derived from an EMBL/GenBank/DDBJ whole genome shotgun (WGS) entry which is preliminary data.</text>
</comment>
<dbReference type="CDD" id="cd02932">
    <property type="entry name" value="OYE_YqiM_FMN"/>
    <property type="match status" value="1"/>
</dbReference>
<dbReference type="Proteomes" id="UP000298180">
    <property type="component" value="Unassembled WGS sequence"/>
</dbReference>
<dbReference type="PRINTS" id="PR00420">
    <property type="entry name" value="RNGMNOXGNASE"/>
</dbReference>
<dbReference type="InterPro" id="IPR002938">
    <property type="entry name" value="FAD-bd"/>
</dbReference>
<evidence type="ECO:0000259" key="1">
    <source>
        <dbReference type="Pfam" id="PF00724"/>
    </source>
</evidence>
<evidence type="ECO:0000313" key="4">
    <source>
        <dbReference type="Proteomes" id="UP000298180"/>
    </source>
</evidence>
<dbReference type="PANTHER" id="PTHR43303:SF3">
    <property type="entry name" value="BLR3436 PROTEIN"/>
    <property type="match status" value="1"/>
</dbReference>
<reference evidence="3 4" key="1">
    <citation type="submission" date="2019-03" db="EMBL/GenBank/DDBJ databases">
        <title>Ramlibacter henchirensis DSM 14656, whole genome shotgun sequence.</title>
        <authorList>
            <person name="Zhang X."/>
            <person name="Feng G."/>
            <person name="Zhu H."/>
        </authorList>
    </citation>
    <scope>NUCLEOTIDE SEQUENCE [LARGE SCALE GENOMIC DNA]</scope>
    <source>
        <strain evidence="3 4">DSM 14656</strain>
    </source>
</reference>
<dbReference type="Gene3D" id="3.50.50.60">
    <property type="entry name" value="FAD/NAD(P)-binding domain"/>
    <property type="match status" value="1"/>
</dbReference>
<dbReference type="OrthoDB" id="8985337at2"/>
<evidence type="ECO:0000259" key="2">
    <source>
        <dbReference type="Pfam" id="PF01494"/>
    </source>
</evidence>
<dbReference type="GO" id="GO:0071949">
    <property type="term" value="F:FAD binding"/>
    <property type="evidence" value="ECO:0007669"/>
    <property type="project" value="InterPro"/>
</dbReference>
<dbReference type="NCBIfam" id="NF006101">
    <property type="entry name" value="PRK08255.1"/>
    <property type="match status" value="1"/>
</dbReference>
<dbReference type="AlphaFoldDB" id="A0A4Z0BMU1"/>
<dbReference type="GO" id="GO:0010181">
    <property type="term" value="F:FMN binding"/>
    <property type="evidence" value="ECO:0007669"/>
    <property type="project" value="InterPro"/>
</dbReference>